<feature type="region of interest" description="Disordered" evidence="1">
    <location>
        <begin position="73"/>
        <end position="114"/>
    </location>
</feature>
<dbReference type="AlphaFoldDB" id="A0A165TDI1"/>
<keyword evidence="4" id="KW-1185">Reference proteome</keyword>
<feature type="compositionally biased region" description="Polar residues" evidence="1">
    <location>
        <begin position="269"/>
        <end position="287"/>
    </location>
</feature>
<gene>
    <name evidence="3" type="ORF">DAEQUDRAFT_462182</name>
</gene>
<feature type="region of interest" description="Disordered" evidence="1">
    <location>
        <begin position="266"/>
        <end position="316"/>
    </location>
</feature>
<feature type="compositionally biased region" description="Basic and acidic residues" evidence="1">
    <location>
        <begin position="75"/>
        <end position="84"/>
    </location>
</feature>
<evidence type="ECO:0000256" key="1">
    <source>
        <dbReference type="SAM" id="MobiDB-lite"/>
    </source>
</evidence>
<keyword evidence="2" id="KW-1133">Transmembrane helix</keyword>
<evidence type="ECO:0000313" key="3">
    <source>
        <dbReference type="EMBL" id="KZT73283.1"/>
    </source>
</evidence>
<evidence type="ECO:0000256" key="2">
    <source>
        <dbReference type="SAM" id="Phobius"/>
    </source>
</evidence>
<protein>
    <submittedName>
        <fullName evidence="3">Uncharacterized protein</fullName>
    </submittedName>
</protein>
<name>A0A165TDI1_9APHY</name>
<evidence type="ECO:0000313" key="4">
    <source>
        <dbReference type="Proteomes" id="UP000076727"/>
    </source>
</evidence>
<dbReference type="EMBL" id="KV429037">
    <property type="protein sequence ID" value="KZT73283.1"/>
    <property type="molecule type" value="Genomic_DNA"/>
</dbReference>
<feature type="transmembrane region" description="Helical" evidence="2">
    <location>
        <begin position="31"/>
        <end position="56"/>
    </location>
</feature>
<organism evidence="3 4">
    <name type="scientific">Daedalea quercina L-15889</name>
    <dbReference type="NCBI Taxonomy" id="1314783"/>
    <lineage>
        <taxon>Eukaryota</taxon>
        <taxon>Fungi</taxon>
        <taxon>Dikarya</taxon>
        <taxon>Basidiomycota</taxon>
        <taxon>Agaricomycotina</taxon>
        <taxon>Agaricomycetes</taxon>
        <taxon>Polyporales</taxon>
        <taxon>Fomitopsis</taxon>
    </lineage>
</organism>
<feature type="compositionally biased region" description="Basic and acidic residues" evidence="1">
    <location>
        <begin position="290"/>
        <end position="316"/>
    </location>
</feature>
<keyword evidence="2" id="KW-0472">Membrane</keyword>
<keyword evidence="2" id="KW-0812">Transmembrane</keyword>
<dbReference type="OrthoDB" id="2802357at2759"/>
<accession>A0A165TDI1</accession>
<proteinExistence type="predicted"/>
<dbReference type="Proteomes" id="UP000076727">
    <property type="component" value="Unassembled WGS sequence"/>
</dbReference>
<sequence length="350" mass="38916">MLRRSRPIMTITLTRLKDNLNDLPPPQRTCLVCLATITAVVVFPFVLIYNIIYIVLQKIGLIAQAGHPGVVDEPDLSHEQRRGSIDSTTSAPPSYHSKEASPTLEYSCPPSPSETRQLKRARLFIDGSVRHDSLYRPPTPALVTSYSDYATYYVPAIASSPSTPRSLTPLRRLLPSLHRRAMSDSDAAAMSIISSQSAPCSLSSGGYYSSNSSDCSSPLRRQRRRASSQASLVDEFGVVRMPDARPVNAMPGEIFQQRFGPFRFRRAPSPTTDQPVSPKTRSFSPTARLSRVEEKPECRAAKEVDGDRAQEHDTRRRLGGLRELGKKIRRRVVARRRNTAEMDPYGAGSY</sequence>
<reference evidence="3 4" key="1">
    <citation type="journal article" date="2016" name="Mol. Biol. Evol.">
        <title>Comparative Genomics of Early-Diverging Mushroom-Forming Fungi Provides Insights into the Origins of Lignocellulose Decay Capabilities.</title>
        <authorList>
            <person name="Nagy L.G."/>
            <person name="Riley R."/>
            <person name="Tritt A."/>
            <person name="Adam C."/>
            <person name="Daum C."/>
            <person name="Floudas D."/>
            <person name="Sun H."/>
            <person name="Yadav J.S."/>
            <person name="Pangilinan J."/>
            <person name="Larsson K.H."/>
            <person name="Matsuura K."/>
            <person name="Barry K."/>
            <person name="Labutti K."/>
            <person name="Kuo R."/>
            <person name="Ohm R.A."/>
            <person name="Bhattacharya S.S."/>
            <person name="Shirouzu T."/>
            <person name="Yoshinaga Y."/>
            <person name="Martin F.M."/>
            <person name="Grigoriev I.V."/>
            <person name="Hibbett D.S."/>
        </authorList>
    </citation>
    <scope>NUCLEOTIDE SEQUENCE [LARGE SCALE GENOMIC DNA]</scope>
    <source>
        <strain evidence="3 4">L-15889</strain>
    </source>
</reference>